<dbReference type="PROSITE" id="PS50250">
    <property type="entry name" value="PCI"/>
    <property type="match status" value="1"/>
</dbReference>
<comment type="similarity">
    <text evidence="1">Belongs to the proteasome subunit S14 family.</text>
</comment>
<proteinExistence type="inferred from homology"/>
<dbReference type="InterPro" id="IPR006746">
    <property type="entry name" value="26S_Psome_Rpn12"/>
</dbReference>
<name>A0ABC8KBA9_ERUVS</name>
<gene>
    <name evidence="4" type="ORF">ERUC_LOCUS18687</name>
</gene>
<evidence type="ECO:0000313" key="5">
    <source>
        <dbReference type="Proteomes" id="UP001642260"/>
    </source>
</evidence>
<dbReference type="Gene3D" id="1.25.40.990">
    <property type="match status" value="1"/>
</dbReference>
<evidence type="ECO:0000313" key="4">
    <source>
        <dbReference type="EMBL" id="CAH8352582.1"/>
    </source>
</evidence>
<dbReference type="PANTHER" id="PTHR12387:SF0">
    <property type="entry name" value="26S PROTEASOME NON-ATPASE REGULATORY SUBUNIT 8"/>
    <property type="match status" value="1"/>
</dbReference>
<keyword evidence="2" id="KW-0647">Proteasome</keyword>
<evidence type="ECO:0000256" key="1">
    <source>
        <dbReference type="ARBA" id="ARBA00009627"/>
    </source>
</evidence>
<feature type="domain" description="PCI" evidence="3">
    <location>
        <begin position="144"/>
        <end position="313"/>
    </location>
</feature>
<dbReference type="Pfam" id="PF10075">
    <property type="entry name" value="CSN8_PSD8_EIF3K"/>
    <property type="match status" value="1"/>
</dbReference>
<dbReference type="InterPro" id="IPR000717">
    <property type="entry name" value="PCI_dom"/>
</dbReference>
<evidence type="ECO:0000259" key="3">
    <source>
        <dbReference type="PROSITE" id="PS50250"/>
    </source>
</evidence>
<organism evidence="4 5">
    <name type="scientific">Eruca vesicaria subsp. sativa</name>
    <name type="common">Garden rocket</name>
    <name type="synonym">Eruca sativa</name>
    <dbReference type="NCBI Taxonomy" id="29727"/>
    <lineage>
        <taxon>Eukaryota</taxon>
        <taxon>Viridiplantae</taxon>
        <taxon>Streptophyta</taxon>
        <taxon>Embryophyta</taxon>
        <taxon>Tracheophyta</taxon>
        <taxon>Spermatophyta</taxon>
        <taxon>Magnoliopsida</taxon>
        <taxon>eudicotyledons</taxon>
        <taxon>Gunneridae</taxon>
        <taxon>Pentapetalae</taxon>
        <taxon>rosids</taxon>
        <taxon>malvids</taxon>
        <taxon>Brassicales</taxon>
        <taxon>Brassicaceae</taxon>
        <taxon>Brassiceae</taxon>
        <taxon>Eruca</taxon>
    </lineage>
</organism>
<protein>
    <recommendedName>
        <fullName evidence="3">PCI domain-containing protein</fullName>
    </recommendedName>
</protein>
<evidence type="ECO:0000256" key="2">
    <source>
        <dbReference type="ARBA" id="ARBA00022942"/>
    </source>
</evidence>
<dbReference type="AlphaFoldDB" id="A0ABC8KBA9"/>
<dbReference type="PANTHER" id="PTHR12387">
    <property type="entry name" value="26S PROTEASOME NON-ATPASE REGULATORY SUBUNIT 8"/>
    <property type="match status" value="1"/>
</dbReference>
<dbReference type="InterPro" id="IPR033464">
    <property type="entry name" value="CSN8_PSD8_EIF3K"/>
</dbReference>
<dbReference type="EMBL" id="CAKOAT010175378">
    <property type="protein sequence ID" value="CAH8352582.1"/>
    <property type="molecule type" value="Genomic_DNA"/>
</dbReference>
<sequence>MVVNKDRWKEMGRDRNQGKVVLRLDVVSVIRFKVYSWHSKRHKMHANCYVEVGWDGMLLPGIKDKRCPQEKIQGATSRGMVTENRERVYEKYNIRDCKSFHGLSRERASANVKRSHLASLQQYGSFPIVEEQVKKFIPSNIGLDASERDFFQLKPYYVDARNCLPPSPHENLILGLNLLRLIVQNRIAEFHTEPELLSSATLENPCIKLAVELEQSFMEGSYNRLLSARQTAPDATYVYFMDLLAKTISLKEIAGCSEKAYDYVSISDARQMLLISSYQELLAFVIEEVKEGFVVFQKANETTPCKEIPSLQLINQTLSYARELERIV</sequence>
<dbReference type="GO" id="GO:0000502">
    <property type="term" value="C:proteasome complex"/>
    <property type="evidence" value="ECO:0007669"/>
    <property type="project" value="UniProtKB-KW"/>
</dbReference>
<accession>A0ABC8KBA9</accession>
<reference evidence="4 5" key="1">
    <citation type="submission" date="2022-03" db="EMBL/GenBank/DDBJ databases">
        <authorList>
            <person name="Macdonald S."/>
            <person name="Ahmed S."/>
            <person name="Newling K."/>
        </authorList>
    </citation>
    <scope>NUCLEOTIDE SEQUENCE [LARGE SCALE GENOMIC DNA]</scope>
</reference>
<keyword evidence="5" id="KW-1185">Reference proteome</keyword>
<comment type="caution">
    <text evidence="4">The sequence shown here is derived from an EMBL/GenBank/DDBJ whole genome shotgun (WGS) entry which is preliminary data.</text>
</comment>
<dbReference type="Proteomes" id="UP001642260">
    <property type="component" value="Unassembled WGS sequence"/>
</dbReference>